<keyword evidence="2" id="KW-0732">Signal</keyword>
<accession>A0ABR6YE07</accession>
<dbReference type="EMBL" id="JACOGA010000013">
    <property type="protein sequence ID" value="MBC3874794.1"/>
    <property type="molecule type" value="Genomic_DNA"/>
</dbReference>
<organism evidence="3 4">
    <name type="scientific">Undibacterium flavidum</name>
    <dbReference type="NCBI Taxonomy" id="2762297"/>
    <lineage>
        <taxon>Bacteria</taxon>
        <taxon>Pseudomonadati</taxon>
        <taxon>Pseudomonadota</taxon>
        <taxon>Betaproteobacteria</taxon>
        <taxon>Burkholderiales</taxon>
        <taxon>Oxalobacteraceae</taxon>
        <taxon>Undibacterium</taxon>
    </lineage>
</organism>
<dbReference type="Proteomes" id="UP000624279">
    <property type="component" value="Unassembled WGS sequence"/>
</dbReference>
<gene>
    <name evidence="3" type="ORF">H8K55_14475</name>
</gene>
<dbReference type="RefSeq" id="WP_186942777.1">
    <property type="nucleotide sequence ID" value="NZ_JACOGA010000013.1"/>
</dbReference>
<feature type="signal peptide" evidence="2">
    <location>
        <begin position="1"/>
        <end position="21"/>
    </location>
</feature>
<evidence type="ECO:0000256" key="1">
    <source>
        <dbReference type="SAM" id="MobiDB-lite"/>
    </source>
</evidence>
<proteinExistence type="predicted"/>
<name>A0ABR6YE07_9BURK</name>
<sequence length="100" mass="10885">MNTKQFSLGIGLLAFAGFAYSQEFVVVPTQTNTPPTCQENCPPESPGGQNALQIDRSGMDKASVHLQILQQTSQKFTEPSTSKKNNNDDKKTPNKAQENA</sequence>
<evidence type="ECO:0000313" key="3">
    <source>
        <dbReference type="EMBL" id="MBC3874794.1"/>
    </source>
</evidence>
<feature type="chain" id="PRO_5045833666" evidence="2">
    <location>
        <begin position="22"/>
        <end position="100"/>
    </location>
</feature>
<feature type="compositionally biased region" description="Polar residues" evidence="1">
    <location>
        <begin position="68"/>
        <end position="78"/>
    </location>
</feature>
<protein>
    <submittedName>
        <fullName evidence="3">Uncharacterized protein</fullName>
    </submittedName>
</protein>
<evidence type="ECO:0000313" key="4">
    <source>
        <dbReference type="Proteomes" id="UP000624279"/>
    </source>
</evidence>
<comment type="caution">
    <text evidence="3">The sequence shown here is derived from an EMBL/GenBank/DDBJ whole genome shotgun (WGS) entry which is preliminary data.</text>
</comment>
<feature type="region of interest" description="Disordered" evidence="1">
    <location>
        <begin position="30"/>
        <end position="100"/>
    </location>
</feature>
<keyword evidence="4" id="KW-1185">Reference proteome</keyword>
<evidence type="ECO:0000256" key="2">
    <source>
        <dbReference type="SAM" id="SignalP"/>
    </source>
</evidence>
<reference evidence="3 4" key="1">
    <citation type="submission" date="2020-08" db="EMBL/GenBank/DDBJ databases">
        <title>Novel species isolated from subtropical streams in China.</title>
        <authorList>
            <person name="Lu H."/>
        </authorList>
    </citation>
    <scope>NUCLEOTIDE SEQUENCE [LARGE SCALE GENOMIC DNA]</scope>
    <source>
        <strain evidence="3 4">LX15W</strain>
    </source>
</reference>